<evidence type="ECO:0000256" key="1">
    <source>
        <dbReference type="ARBA" id="ARBA00004496"/>
    </source>
</evidence>
<organism evidence="9 10">
    <name type="scientific">Caldalkalibacillus horti</name>
    <dbReference type="NCBI Taxonomy" id="77523"/>
    <lineage>
        <taxon>Bacteria</taxon>
        <taxon>Bacillati</taxon>
        <taxon>Bacillota</taxon>
        <taxon>Bacilli</taxon>
        <taxon>Bacillales</taxon>
        <taxon>Bacillaceae</taxon>
        <taxon>Caldalkalibacillus</taxon>
    </lineage>
</organism>
<evidence type="ECO:0000259" key="6">
    <source>
        <dbReference type="Pfam" id="PF02631"/>
    </source>
</evidence>
<dbReference type="EMBL" id="JAUSTY010000002">
    <property type="protein sequence ID" value="MDQ0164798.1"/>
    <property type="molecule type" value="Genomic_DNA"/>
</dbReference>
<keyword evidence="4 5" id="KW-0963">Cytoplasm</keyword>
<feature type="domain" description="RecX second three-helical" evidence="6">
    <location>
        <begin position="117"/>
        <end position="158"/>
    </location>
</feature>
<dbReference type="Pfam" id="PF02631">
    <property type="entry name" value="RecX_HTH2"/>
    <property type="match status" value="1"/>
</dbReference>
<evidence type="ECO:0000259" key="7">
    <source>
        <dbReference type="Pfam" id="PF21981"/>
    </source>
</evidence>
<dbReference type="InterPro" id="IPR053925">
    <property type="entry name" value="RecX_HTH_3rd"/>
</dbReference>
<evidence type="ECO:0000313" key="9">
    <source>
        <dbReference type="EMBL" id="MDQ0164798.1"/>
    </source>
</evidence>
<accession>A0ABT9VUX8</accession>
<dbReference type="Gene3D" id="1.10.10.10">
    <property type="entry name" value="Winged helix-like DNA-binding domain superfamily/Winged helix DNA-binding domain"/>
    <property type="match status" value="3"/>
</dbReference>
<evidence type="ECO:0000256" key="3">
    <source>
        <dbReference type="ARBA" id="ARBA00018111"/>
    </source>
</evidence>
<feature type="domain" description="RecX first three-helical" evidence="8">
    <location>
        <begin position="73"/>
        <end position="110"/>
    </location>
</feature>
<name>A0ABT9VUX8_9BACI</name>
<dbReference type="Proteomes" id="UP001235840">
    <property type="component" value="Unassembled WGS sequence"/>
</dbReference>
<evidence type="ECO:0000313" key="10">
    <source>
        <dbReference type="Proteomes" id="UP001235840"/>
    </source>
</evidence>
<protein>
    <recommendedName>
        <fullName evidence="3 5">Regulatory protein RecX</fullName>
    </recommendedName>
</protein>
<dbReference type="PANTHER" id="PTHR33602:SF1">
    <property type="entry name" value="REGULATORY PROTEIN RECX FAMILY PROTEIN"/>
    <property type="match status" value="1"/>
</dbReference>
<evidence type="ECO:0000256" key="2">
    <source>
        <dbReference type="ARBA" id="ARBA00009695"/>
    </source>
</evidence>
<dbReference type="InterPro" id="IPR003783">
    <property type="entry name" value="Regulatory_RecX"/>
</dbReference>
<gene>
    <name evidence="5" type="primary">recX</name>
    <name evidence="9" type="ORF">J2S11_000698</name>
</gene>
<dbReference type="PANTHER" id="PTHR33602">
    <property type="entry name" value="REGULATORY PROTEIN RECX FAMILY PROTEIN"/>
    <property type="match status" value="1"/>
</dbReference>
<comment type="similarity">
    <text evidence="2 5">Belongs to the RecX family.</text>
</comment>
<comment type="subcellular location">
    <subcellularLocation>
        <location evidence="1 5">Cytoplasm</location>
    </subcellularLocation>
</comment>
<dbReference type="InterPro" id="IPR053926">
    <property type="entry name" value="RecX_HTH_1st"/>
</dbReference>
<evidence type="ECO:0000259" key="8">
    <source>
        <dbReference type="Pfam" id="PF21982"/>
    </source>
</evidence>
<keyword evidence="10" id="KW-1185">Reference proteome</keyword>
<sequence length="219" mass="25979">MEQEHNPKQTGTISKIEVQKKNKQRYNIYIDGDYAFAVHEDILISQRLQKGKEITASELDVITAEEQYKKAERAAYHYLSYRPRTRKEIKDSLLRKDVEAGIVEQILDKLETEGYINDLDFALRWVSERIQLKLKGPLVLKEELRQKGISSRDIAEALGQLEYEEQVDACMRLAEKKWDQVKKRYTEKREQKHKLMMYLQRRGFSFEVIQPVIQRLEES</sequence>
<feature type="domain" description="RecX third three-helical" evidence="7">
    <location>
        <begin position="164"/>
        <end position="213"/>
    </location>
</feature>
<dbReference type="InterPro" id="IPR036388">
    <property type="entry name" value="WH-like_DNA-bd_sf"/>
</dbReference>
<dbReference type="Pfam" id="PF21982">
    <property type="entry name" value="RecX_HTH1"/>
    <property type="match status" value="1"/>
</dbReference>
<evidence type="ECO:0000256" key="5">
    <source>
        <dbReference type="HAMAP-Rule" id="MF_01114"/>
    </source>
</evidence>
<reference evidence="9 10" key="1">
    <citation type="submission" date="2023-07" db="EMBL/GenBank/DDBJ databases">
        <title>Genomic Encyclopedia of Type Strains, Phase IV (KMG-IV): sequencing the most valuable type-strain genomes for metagenomic binning, comparative biology and taxonomic classification.</title>
        <authorList>
            <person name="Goeker M."/>
        </authorList>
    </citation>
    <scope>NUCLEOTIDE SEQUENCE [LARGE SCALE GENOMIC DNA]</scope>
    <source>
        <strain evidence="9 10">DSM 12751</strain>
    </source>
</reference>
<dbReference type="HAMAP" id="MF_01114">
    <property type="entry name" value="RecX"/>
    <property type="match status" value="1"/>
</dbReference>
<dbReference type="InterPro" id="IPR053924">
    <property type="entry name" value="RecX_HTH_2nd"/>
</dbReference>
<evidence type="ECO:0000256" key="4">
    <source>
        <dbReference type="ARBA" id="ARBA00022490"/>
    </source>
</evidence>
<dbReference type="Pfam" id="PF21981">
    <property type="entry name" value="RecX_HTH3"/>
    <property type="match status" value="1"/>
</dbReference>
<comment type="function">
    <text evidence="5">Modulates RecA activity.</text>
</comment>
<proteinExistence type="inferred from homology"/>
<dbReference type="RefSeq" id="WP_343834619.1">
    <property type="nucleotide sequence ID" value="NZ_BAAADK010000018.1"/>
</dbReference>
<comment type="caution">
    <text evidence="9">The sequence shown here is derived from an EMBL/GenBank/DDBJ whole genome shotgun (WGS) entry which is preliminary data.</text>
</comment>